<proteinExistence type="predicted"/>
<dbReference type="InterPro" id="IPR018531">
    <property type="entry name" value="DUF1993"/>
</dbReference>
<dbReference type="Proteomes" id="UP000509383">
    <property type="component" value="Chromosome"/>
</dbReference>
<dbReference type="Pfam" id="PF09351">
    <property type="entry name" value="DUF1993"/>
    <property type="match status" value="1"/>
</dbReference>
<dbReference type="SUPFAM" id="SSF109854">
    <property type="entry name" value="DinB/YfiT-like putative metalloenzymes"/>
    <property type="match status" value="1"/>
</dbReference>
<organism evidence="1 3">
    <name type="scientific">Pseudomonas tohonis</name>
    <dbReference type="NCBI Taxonomy" id="2725477"/>
    <lineage>
        <taxon>Bacteria</taxon>
        <taxon>Pseudomonadati</taxon>
        <taxon>Pseudomonadota</taxon>
        <taxon>Gammaproteobacteria</taxon>
        <taxon>Pseudomonadales</taxon>
        <taxon>Pseudomonadaceae</taxon>
        <taxon>Pseudomonas</taxon>
    </lineage>
</organism>
<evidence type="ECO:0000313" key="2">
    <source>
        <dbReference type="EMBL" id="GJN54456.1"/>
    </source>
</evidence>
<evidence type="ECO:0000313" key="4">
    <source>
        <dbReference type="Proteomes" id="UP001054892"/>
    </source>
</evidence>
<evidence type="ECO:0000313" key="1">
    <source>
        <dbReference type="EMBL" id="BCG25537.1"/>
    </source>
</evidence>
<dbReference type="Gene3D" id="1.20.120.450">
    <property type="entry name" value="dinb family like domain"/>
    <property type="match status" value="1"/>
</dbReference>
<dbReference type="EMBL" id="AP023189">
    <property type="protein sequence ID" value="BCG25537.1"/>
    <property type="molecule type" value="Genomic_DNA"/>
</dbReference>
<gene>
    <name evidence="1" type="ORF">TUM18999_37280</name>
    <name evidence="2" type="ORF">TUM20286_42080</name>
</gene>
<accession>A0A6J4E702</accession>
<name>A0A6J4E702_9PSED</name>
<evidence type="ECO:0000313" key="3">
    <source>
        <dbReference type="Proteomes" id="UP000509383"/>
    </source>
</evidence>
<dbReference type="PANTHER" id="PTHR36922">
    <property type="entry name" value="BLL2446 PROTEIN"/>
    <property type="match status" value="1"/>
</dbReference>
<dbReference type="Proteomes" id="UP001054892">
    <property type="component" value="Unassembled WGS sequence"/>
</dbReference>
<dbReference type="PANTHER" id="PTHR36922:SF1">
    <property type="entry name" value="DUF1993 DOMAIN-CONTAINING PROTEIN"/>
    <property type="match status" value="1"/>
</dbReference>
<dbReference type="InterPro" id="IPR034660">
    <property type="entry name" value="DinB/YfiT-like"/>
</dbReference>
<dbReference type="EMBL" id="BQKM01000011">
    <property type="protein sequence ID" value="GJN54456.1"/>
    <property type="molecule type" value="Genomic_DNA"/>
</dbReference>
<sequence>MSLSMYEASIPVFTRMLGNLSVILDKAAAHAEAQGIDPGVFISARLAPDMFPLARQVQIATDSVKGCAARLAELEVPSFADTEASFPELQERIARTLGFIREIRPEQVEGSAARTVVLKMRGNEVSFTGQDFLLNFSLPNFYFHLTTAYNILRHNGVKIGKMDFLGGI</sequence>
<keyword evidence="4" id="KW-1185">Reference proteome</keyword>
<dbReference type="RefSeq" id="WP_173178242.1">
    <property type="nucleotide sequence ID" value="NZ_AP023189.1"/>
</dbReference>
<dbReference type="AlphaFoldDB" id="A0A6J4E702"/>
<protein>
    <recommendedName>
        <fullName evidence="5">DUF1993 domain-containing protein</fullName>
    </recommendedName>
</protein>
<evidence type="ECO:0008006" key="5">
    <source>
        <dbReference type="Google" id="ProtNLM"/>
    </source>
</evidence>
<dbReference type="KEGG" id="ptw:TUM18999_37280"/>
<reference evidence="1 3" key="1">
    <citation type="submission" date="2020-05" db="EMBL/GenBank/DDBJ databases">
        <title>Characterization of novel class B3 metallo-beta-lactamase from novel Pseudomonas species.</title>
        <authorList>
            <person name="Yamada K."/>
            <person name="Aoki K."/>
            <person name="Ishii Y."/>
        </authorList>
    </citation>
    <scope>NUCLEOTIDE SEQUENCE [LARGE SCALE GENOMIC DNA]</scope>
    <source>
        <strain evidence="1 3">TUM18999</strain>
        <strain evidence="2 4">TUM20286</strain>
    </source>
</reference>